<proteinExistence type="predicted"/>
<accession>A0A9I9EL35</accession>
<dbReference type="EnsemblPlants" id="MELO3C034903.2.1">
    <property type="protein sequence ID" value="MELO3C034903.2.1"/>
    <property type="gene ID" value="MELO3C034903.2"/>
</dbReference>
<protein>
    <submittedName>
        <fullName evidence="1">Uncharacterized protein</fullName>
    </submittedName>
</protein>
<dbReference type="Gramene" id="MELO3C034903.2.1">
    <property type="protein sequence ID" value="MELO3C034903.2.1"/>
    <property type="gene ID" value="MELO3C034903.2"/>
</dbReference>
<sequence>KGYHDCRITTIKWSIPDAEKDVGIKNVGNKGFPDAVNNASGDASGKQSFPTHHEGVYKNTSGKGASRAASGIGFFPTPHETSGKAFNERREFPFSRRVLRDFPTPRHGVGKSSLKSFQFCNLQNRNREGKLRKEKKSSEFLSPFRHCSAAVRRRPPSSLSLVAVCHFRPDPYESRPYEKNGFSLQSFEVNKSSSHLISSPTAYPIDRTQTSKMRGKTIQGHEKLGVAVPICGYSPCSNQAHTLSC</sequence>
<name>A0A9I9EL35_CUCME</name>
<organism evidence="1">
    <name type="scientific">Cucumis melo</name>
    <name type="common">Muskmelon</name>
    <dbReference type="NCBI Taxonomy" id="3656"/>
    <lineage>
        <taxon>Eukaryota</taxon>
        <taxon>Viridiplantae</taxon>
        <taxon>Streptophyta</taxon>
        <taxon>Embryophyta</taxon>
        <taxon>Tracheophyta</taxon>
        <taxon>Spermatophyta</taxon>
        <taxon>Magnoliopsida</taxon>
        <taxon>eudicotyledons</taxon>
        <taxon>Gunneridae</taxon>
        <taxon>Pentapetalae</taxon>
        <taxon>rosids</taxon>
        <taxon>fabids</taxon>
        <taxon>Cucurbitales</taxon>
        <taxon>Cucurbitaceae</taxon>
        <taxon>Benincaseae</taxon>
        <taxon>Cucumis</taxon>
    </lineage>
</organism>
<dbReference type="AlphaFoldDB" id="A0A9I9EL35"/>
<evidence type="ECO:0000313" key="1">
    <source>
        <dbReference type="EnsemblPlants" id="MELO3C034903.2.1"/>
    </source>
</evidence>
<reference evidence="1" key="1">
    <citation type="submission" date="2023-03" db="UniProtKB">
        <authorList>
            <consortium name="EnsemblPlants"/>
        </authorList>
    </citation>
    <scope>IDENTIFICATION</scope>
</reference>